<dbReference type="EMBL" id="AP010904">
    <property type="protein sequence ID" value="BAH77246.1"/>
    <property type="molecule type" value="Genomic_DNA"/>
</dbReference>
<keyword evidence="3" id="KW-1185">Reference proteome</keyword>
<feature type="region of interest" description="Disordered" evidence="1">
    <location>
        <begin position="1"/>
        <end position="64"/>
    </location>
</feature>
<reference evidence="2 3" key="1">
    <citation type="journal article" date="2009" name="Genome Res.">
        <title>Whole genome sequence of Desulfovibrio magneticus strain RS-1 revealed common gene clusters in magnetotactic bacteria.</title>
        <authorList>
            <person name="Nakazawa H."/>
            <person name="Arakaki A."/>
            <person name="Narita-Yamada S."/>
            <person name="Yashiro I."/>
            <person name="Jinno K."/>
            <person name="Aoki N."/>
            <person name="Tsuruyama A."/>
            <person name="Okamura Y."/>
            <person name="Tanikawa S."/>
            <person name="Fujita N."/>
            <person name="Takeyama H."/>
            <person name="Matsunaga T."/>
        </authorList>
    </citation>
    <scope>NUCLEOTIDE SEQUENCE [LARGE SCALE GENOMIC DNA]</scope>
    <source>
        <strain evidence="3">ATCC 700980 / DSM 13731 / RS-1</strain>
    </source>
</reference>
<evidence type="ECO:0000313" key="3">
    <source>
        <dbReference type="Proteomes" id="UP000009071"/>
    </source>
</evidence>
<dbReference type="AlphaFoldDB" id="C4XMB8"/>
<accession>C4XMB8</accession>
<dbReference type="STRING" id="573370.DMR_37550"/>
<dbReference type="Proteomes" id="UP000009071">
    <property type="component" value="Chromosome"/>
</dbReference>
<dbReference type="HOGENOM" id="CLU_2860418_0_0_7"/>
<organism evidence="2 3">
    <name type="scientific">Solidesulfovibrio magneticus (strain ATCC 700980 / DSM 13731 / RS-1)</name>
    <name type="common">Desulfovibrio magneticus</name>
    <dbReference type="NCBI Taxonomy" id="573370"/>
    <lineage>
        <taxon>Bacteria</taxon>
        <taxon>Pseudomonadati</taxon>
        <taxon>Thermodesulfobacteriota</taxon>
        <taxon>Desulfovibrionia</taxon>
        <taxon>Desulfovibrionales</taxon>
        <taxon>Desulfovibrionaceae</taxon>
        <taxon>Solidesulfovibrio</taxon>
    </lineage>
</organism>
<feature type="compositionally biased region" description="Basic and acidic residues" evidence="1">
    <location>
        <begin position="17"/>
        <end position="30"/>
    </location>
</feature>
<name>C4XMB8_SOLM1</name>
<sequence length="64" mass="6707">MDADWDKTASSGAPRVDALDKACSRERYAADETPPDGWLAEARRAGQAPVDLGPGEDPMPPAGP</sequence>
<dbReference type="RefSeq" id="WP_015862387.1">
    <property type="nucleotide sequence ID" value="NC_012796.1"/>
</dbReference>
<evidence type="ECO:0000313" key="2">
    <source>
        <dbReference type="EMBL" id="BAH77246.1"/>
    </source>
</evidence>
<protein>
    <submittedName>
        <fullName evidence="2">Uncharacterized protein</fullName>
    </submittedName>
</protein>
<dbReference type="KEGG" id="dma:DMR_37550"/>
<proteinExistence type="predicted"/>
<evidence type="ECO:0000256" key="1">
    <source>
        <dbReference type="SAM" id="MobiDB-lite"/>
    </source>
</evidence>
<gene>
    <name evidence="2" type="ordered locus">DMR_37550</name>
</gene>